<feature type="signal peptide" evidence="1">
    <location>
        <begin position="1"/>
        <end position="22"/>
    </location>
</feature>
<protein>
    <submittedName>
        <fullName evidence="3">Uncharacterized protein LOC111102635</fullName>
    </submittedName>
</protein>
<dbReference type="Proteomes" id="UP000694844">
    <property type="component" value="Chromosome 7"/>
</dbReference>
<dbReference type="GeneID" id="111102635"/>
<sequence length="255" mass="29098">MVDLHFNLLSLLIMNTSVICLASKEQWSIVREMSKTGYEIMSVEKITDSKNQTYICRIRAPIPTQIRNDQNFLALFGNAQMKQVSVLNNGVSAVYEAKVSTSLETVLTPPVWLTSGPETLMLDFSPYVTRDKQVSFKFNNCQFQVERKDEMGTTTYKITVTECRCTRSFSGSIGKMTASGFKETWGFSPLYVFPFHEYTYMVSNGNGQVSSIFINRTALEENGVKLDSLKFLIKREQDDLYLDFIDRSKYGFSLQ</sequence>
<dbReference type="KEGG" id="cvn:111102635"/>
<feature type="chain" id="PRO_5034144005" evidence="1">
    <location>
        <begin position="23"/>
        <end position="255"/>
    </location>
</feature>
<dbReference type="RefSeq" id="XP_022291165.1">
    <property type="nucleotide sequence ID" value="XM_022435457.1"/>
</dbReference>
<name>A0A8B8AJ14_CRAVI</name>
<proteinExistence type="predicted"/>
<evidence type="ECO:0000313" key="3">
    <source>
        <dbReference type="RefSeq" id="XP_022291165.1"/>
    </source>
</evidence>
<dbReference type="OrthoDB" id="6152251at2759"/>
<keyword evidence="2" id="KW-1185">Reference proteome</keyword>
<evidence type="ECO:0000313" key="2">
    <source>
        <dbReference type="Proteomes" id="UP000694844"/>
    </source>
</evidence>
<keyword evidence="1" id="KW-0732">Signal</keyword>
<dbReference type="AlphaFoldDB" id="A0A8B8AJ14"/>
<evidence type="ECO:0000256" key="1">
    <source>
        <dbReference type="SAM" id="SignalP"/>
    </source>
</evidence>
<reference evidence="3" key="1">
    <citation type="submission" date="2025-08" db="UniProtKB">
        <authorList>
            <consortium name="RefSeq"/>
        </authorList>
    </citation>
    <scope>IDENTIFICATION</scope>
    <source>
        <tissue evidence="3">Whole sample</tissue>
    </source>
</reference>
<gene>
    <name evidence="3" type="primary">LOC111102635</name>
</gene>
<accession>A0A8B8AJ14</accession>
<organism evidence="2 3">
    <name type="scientific">Crassostrea virginica</name>
    <name type="common">Eastern oyster</name>
    <dbReference type="NCBI Taxonomy" id="6565"/>
    <lineage>
        <taxon>Eukaryota</taxon>
        <taxon>Metazoa</taxon>
        <taxon>Spiralia</taxon>
        <taxon>Lophotrochozoa</taxon>
        <taxon>Mollusca</taxon>
        <taxon>Bivalvia</taxon>
        <taxon>Autobranchia</taxon>
        <taxon>Pteriomorphia</taxon>
        <taxon>Ostreida</taxon>
        <taxon>Ostreoidea</taxon>
        <taxon>Ostreidae</taxon>
        <taxon>Crassostrea</taxon>
    </lineage>
</organism>